<dbReference type="EMBL" id="JAZHXJ010002935">
    <property type="protein sequence ID" value="KAL1836022.1"/>
    <property type="molecule type" value="Genomic_DNA"/>
</dbReference>
<keyword evidence="4" id="KW-1185">Reference proteome</keyword>
<comment type="caution">
    <text evidence="3">The sequence shown here is derived from an EMBL/GenBank/DDBJ whole genome shotgun (WGS) entry which is preliminary data.</text>
</comment>
<sequence length="201" mass="21338">MILKRHAPQVRRAFHPPTRTAPHASNCQDQTRTVSDVCDAALVDSSASTTSSASRFPGTSPWQIVATLVAPVAGHIVSSCSIPSPLRDGLTFLVWALSVRRPRSASLSVLLLLLPYIGSFVAAAWLAATASAHGNVTSPPARLPGPGMVQACGQPAVDAVLQDGTLPLEDVLDVLPSCTWSRRRTLPHLAPLFTSFSRMRS</sequence>
<name>A0ABR3V2L5_9PEZI</name>
<accession>A0ABR3V2L5</accession>
<evidence type="ECO:0000313" key="3">
    <source>
        <dbReference type="EMBL" id="KAL1836022.1"/>
    </source>
</evidence>
<feature type="compositionally biased region" description="Basic residues" evidence="1">
    <location>
        <begin position="1"/>
        <end position="14"/>
    </location>
</feature>
<dbReference type="Proteomes" id="UP001586593">
    <property type="component" value="Unassembled WGS sequence"/>
</dbReference>
<proteinExistence type="predicted"/>
<feature type="transmembrane region" description="Helical" evidence="2">
    <location>
        <begin position="107"/>
        <end position="128"/>
    </location>
</feature>
<keyword evidence="2" id="KW-0812">Transmembrane</keyword>
<evidence type="ECO:0000256" key="1">
    <source>
        <dbReference type="SAM" id="MobiDB-lite"/>
    </source>
</evidence>
<keyword evidence="2" id="KW-0472">Membrane</keyword>
<gene>
    <name evidence="3" type="ORF">VTK73DRAFT_5227</name>
</gene>
<feature type="region of interest" description="Disordered" evidence="1">
    <location>
        <begin position="1"/>
        <end position="28"/>
    </location>
</feature>
<reference evidence="3 4" key="1">
    <citation type="journal article" date="2024" name="Commun. Biol.">
        <title>Comparative genomic analysis of thermophilic fungi reveals convergent evolutionary adaptations and gene losses.</title>
        <authorList>
            <person name="Steindorff A.S."/>
            <person name="Aguilar-Pontes M.V."/>
            <person name="Robinson A.J."/>
            <person name="Andreopoulos B."/>
            <person name="LaButti K."/>
            <person name="Kuo A."/>
            <person name="Mondo S."/>
            <person name="Riley R."/>
            <person name="Otillar R."/>
            <person name="Haridas S."/>
            <person name="Lipzen A."/>
            <person name="Grimwood J."/>
            <person name="Schmutz J."/>
            <person name="Clum A."/>
            <person name="Reid I.D."/>
            <person name="Moisan M.C."/>
            <person name="Butler G."/>
            <person name="Nguyen T.T.M."/>
            <person name="Dewar K."/>
            <person name="Conant G."/>
            <person name="Drula E."/>
            <person name="Henrissat B."/>
            <person name="Hansel C."/>
            <person name="Singer S."/>
            <person name="Hutchinson M.I."/>
            <person name="de Vries R.P."/>
            <person name="Natvig D.O."/>
            <person name="Powell A.J."/>
            <person name="Tsang A."/>
            <person name="Grigoriev I.V."/>
        </authorList>
    </citation>
    <scope>NUCLEOTIDE SEQUENCE [LARGE SCALE GENOMIC DNA]</scope>
    <source>
        <strain evidence="3 4">ATCC 24622</strain>
    </source>
</reference>
<keyword evidence="2" id="KW-1133">Transmembrane helix</keyword>
<evidence type="ECO:0000256" key="2">
    <source>
        <dbReference type="SAM" id="Phobius"/>
    </source>
</evidence>
<organism evidence="3 4">
    <name type="scientific">Phialemonium thermophilum</name>
    <dbReference type="NCBI Taxonomy" id="223376"/>
    <lineage>
        <taxon>Eukaryota</taxon>
        <taxon>Fungi</taxon>
        <taxon>Dikarya</taxon>
        <taxon>Ascomycota</taxon>
        <taxon>Pezizomycotina</taxon>
        <taxon>Sordariomycetes</taxon>
        <taxon>Sordariomycetidae</taxon>
        <taxon>Cephalothecales</taxon>
        <taxon>Cephalothecaceae</taxon>
        <taxon>Phialemonium</taxon>
    </lineage>
</organism>
<protein>
    <submittedName>
        <fullName evidence="3">Uncharacterized protein</fullName>
    </submittedName>
</protein>
<evidence type="ECO:0000313" key="4">
    <source>
        <dbReference type="Proteomes" id="UP001586593"/>
    </source>
</evidence>